<dbReference type="OrthoDB" id="2564800at2759"/>
<organism evidence="2 3">
    <name type="scientific">Saitozyma podzolica</name>
    <dbReference type="NCBI Taxonomy" id="1890683"/>
    <lineage>
        <taxon>Eukaryota</taxon>
        <taxon>Fungi</taxon>
        <taxon>Dikarya</taxon>
        <taxon>Basidiomycota</taxon>
        <taxon>Agaricomycotina</taxon>
        <taxon>Tremellomycetes</taxon>
        <taxon>Tremellales</taxon>
        <taxon>Trimorphomycetaceae</taxon>
        <taxon>Saitozyma</taxon>
    </lineage>
</organism>
<keyword evidence="3" id="KW-1185">Reference proteome</keyword>
<dbReference type="AlphaFoldDB" id="A0A427YG27"/>
<feature type="compositionally biased region" description="Low complexity" evidence="1">
    <location>
        <begin position="275"/>
        <end position="284"/>
    </location>
</feature>
<feature type="compositionally biased region" description="Low complexity" evidence="1">
    <location>
        <begin position="418"/>
        <end position="429"/>
    </location>
</feature>
<evidence type="ECO:0000256" key="1">
    <source>
        <dbReference type="SAM" id="MobiDB-lite"/>
    </source>
</evidence>
<sequence>MSELEEDLSAALLPSPWLAAPTASPPWLLKHAPHPHRPGYVLLLTDLSSVYLEVLTAPSVPSRIREVKRATPSSASGDSRGKGKGKNQSGVNSAARWLAELEEVGDVIKESEMALKRIGGVMDRWEEVQMEVREHDYHDRVLEVTTSDFAWLFNLTELNGREPLRVLADHLIAPLAHALASEQSIALPRSTVPVEALVGLLSHKEIAEQLARPTSVKSPKRSKKPATPRKAPSRKTKSPSPVEIQEEPPVEEEEDEEYRSPSASASPSPSPPSPSTSKATASTKKSPRRSGGHKPSPSAGGRTVSRDDDGSTPTPRNASRGHSRADDDDDEDERVAKAKPAHKRTVRRIDEDEEDGAAQTEAEADDHPTRASTRRDNSRTGRKRPPVTESGSEEPAAGEEDEDAQMGSESSQPELEPEVPQVKPSQSSQKSRKEREAEDDEELERRLKEMKRKMKSGGGGRLGRRRFAR</sequence>
<feature type="compositionally biased region" description="Basic residues" evidence="1">
    <location>
        <begin position="337"/>
        <end position="346"/>
    </location>
</feature>
<feature type="compositionally biased region" description="Acidic residues" evidence="1">
    <location>
        <begin position="244"/>
        <end position="257"/>
    </location>
</feature>
<feature type="region of interest" description="Disordered" evidence="1">
    <location>
        <begin position="65"/>
        <end position="90"/>
    </location>
</feature>
<comment type="caution">
    <text evidence="2">The sequence shown here is derived from an EMBL/GenBank/DDBJ whole genome shotgun (WGS) entry which is preliminary data.</text>
</comment>
<evidence type="ECO:0000313" key="2">
    <source>
        <dbReference type="EMBL" id="RSH90056.1"/>
    </source>
</evidence>
<reference evidence="2 3" key="1">
    <citation type="submission" date="2018-11" db="EMBL/GenBank/DDBJ databases">
        <title>Genome sequence of Saitozyma podzolica DSM 27192.</title>
        <authorList>
            <person name="Aliyu H."/>
            <person name="Gorte O."/>
            <person name="Ochsenreither K."/>
        </authorList>
    </citation>
    <scope>NUCLEOTIDE SEQUENCE [LARGE SCALE GENOMIC DNA]</scope>
    <source>
        <strain evidence="2 3">DSM 27192</strain>
    </source>
</reference>
<gene>
    <name evidence="2" type="ORF">EHS25_001389</name>
</gene>
<feature type="compositionally biased region" description="Basic residues" evidence="1">
    <location>
        <begin position="218"/>
        <end position="237"/>
    </location>
</feature>
<feature type="region of interest" description="Disordered" evidence="1">
    <location>
        <begin position="210"/>
        <end position="469"/>
    </location>
</feature>
<protein>
    <submittedName>
        <fullName evidence="2">Uncharacterized protein</fullName>
    </submittedName>
</protein>
<evidence type="ECO:0000313" key="3">
    <source>
        <dbReference type="Proteomes" id="UP000279259"/>
    </source>
</evidence>
<proteinExistence type="predicted"/>
<dbReference type="EMBL" id="RSCD01000011">
    <property type="protein sequence ID" value="RSH90056.1"/>
    <property type="molecule type" value="Genomic_DNA"/>
</dbReference>
<dbReference type="Proteomes" id="UP000279259">
    <property type="component" value="Unassembled WGS sequence"/>
</dbReference>
<accession>A0A427YG27</accession>
<name>A0A427YG27_9TREE</name>
<feature type="compositionally biased region" description="Basic and acidic residues" evidence="1">
    <location>
        <begin position="365"/>
        <end position="379"/>
    </location>
</feature>
<dbReference type="STRING" id="1890683.A0A427YG27"/>